<keyword evidence="4" id="KW-1185">Reference proteome</keyword>
<reference evidence="3" key="1">
    <citation type="submission" date="2023-06" db="EMBL/GenBank/DDBJ databases">
        <title>Genome-scale phylogeny and comparative genomics of the fungal order Sordariales.</title>
        <authorList>
            <consortium name="Lawrence Berkeley National Laboratory"/>
            <person name="Hensen N."/>
            <person name="Bonometti L."/>
            <person name="Westerberg I."/>
            <person name="Brannstrom I.O."/>
            <person name="Guillou S."/>
            <person name="Cros-Aarteil S."/>
            <person name="Calhoun S."/>
            <person name="Haridas S."/>
            <person name="Kuo A."/>
            <person name="Mondo S."/>
            <person name="Pangilinan J."/>
            <person name="Riley R."/>
            <person name="Labutti K."/>
            <person name="Andreopoulos B."/>
            <person name="Lipzen A."/>
            <person name="Chen C."/>
            <person name="Yanf M."/>
            <person name="Daum C."/>
            <person name="Ng V."/>
            <person name="Clum A."/>
            <person name="Steindorff A."/>
            <person name="Ohm R."/>
            <person name="Martin F."/>
            <person name="Silar P."/>
            <person name="Natvig D."/>
            <person name="Lalanne C."/>
            <person name="Gautier V."/>
            <person name="Ament-Velasquez S.L."/>
            <person name="Kruys A."/>
            <person name="Hutchinson M.I."/>
            <person name="Powell A.J."/>
            <person name="Barry K."/>
            <person name="Miller A.N."/>
            <person name="Grigoriev I.V."/>
            <person name="Debuchy R."/>
            <person name="Gladieux P."/>
            <person name="Thoren M.H."/>
            <person name="Johannesson H."/>
        </authorList>
    </citation>
    <scope>NUCLEOTIDE SEQUENCE</scope>
    <source>
        <strain evidence="3">CBS 307.81</strain>
    </source>
</reference>
<sequence>MAGFPPSAVVVGGSLAGLMHGLVLKRHGTNVTILEQEPASTRSSHNAGIGFGPQAEELLRDYCDLAGLEGYYAPAVKTRLALRKKANFREINLVRHLTSWTLLYRILRANFDGFPSSTIPNPPPPRKGDGRTEYRSGQRVTSLEYHNRDSTITVHFVDVTTGKESSLTTDLLIGADGVNSVVRELVLPNKTPANSRKEYSGYVAWRGTVPDDAVSESTKQYFSDRTCANMLPRSSIITYMIPSDDDNAGHRLINFVWYYNVPAGSTTMTEVFTDITGKQHQNTVPTGLVQPDIWKREKGTMLNRMAEPFAELIGTCDISRVFVTKVNDKVCADSASFYNGKVLLVGDALVAFRPHFAVATEQAAGHGLGLAKVWKGDKSLEEWSREVVRYGKRTWLASRVLGEFGQGTWFSFFRTLLSHVVLLVKLKMGWA</sequence>
<dbReference type="PRINTS" id="PR00420">
    <property type="entry name" value="RNGMNOXGNASE"/>
</dbReference>
<feature type="region of interest" description="Disordered" evidence="1">
    <location>
        <begin position="115"/>
        <end position="136"/>
    </location>
</feature>
<dbReference type="SUPFAM" id="SSF51905">
    <property type="entry name" value="FAD/NAD(P)-binding domain"/>
    <property type="match status" value="1"/>
</dbReference>
<organism evidence="3 4">
    <name type="scientific">Cercophora samala</name>
    <dbReference type="NCBI Taxonomy" id="330535"/>
    <lineage>
        <taxon>Eukaryota</taxon>
        <taxon>Fungi</taxon>
        <taxon>Dikarya</taxon>
        <taxon>Ascomycota</taxon>
        <taxon>Pezizomycotina</taxon>
        <taxon>Sordariomycetes</taxon>
        <taxon>Sordariomycetidae</taxon>
        <taxon>Sordariales</taxon>
        <taxon>Lasiosphaeriaceae</taxon>
        <taxon>Cercophora</taxon>
    </lineage>
</organism>
<accession>A0AA40DBA4</accession>
<dbReference type="Gene3D" id="3.50.50.60">
    <property type="entry name" value="FAD/NAD(P)-binding domain"/>
    <property type="match status" value="1"/>
</dbReference>
<proteinExistence type="predicted"/>
<dbReference type="EMBL" id="JAULSY010000075">
    <property type="protein sequence ID" value="KAK0667282.1"/>
    <property type="molecule type" value="Genomic_DNA"/>
</dbReference>
<comment type="caution">
    <text evidence="3">The sequence shown here is derived from an EMBL/GenBank/DDBJ whole genome shotgun (WGS) entry which is preliminary data.</text>
</comment>
<gene>
    <name evidence="3" type="ORF">QBC41DRAFT_324354</name>
</gene>
<dbReference type="PANTHER" id="PTHR47469:SF2">
    <property type="entry name" value="OS06G0597600 PROTEIN"/>
    <property type="match status" value="1"/>
</dbReference>
<dbReference type="Gene3D" id="3.30.9.60">
    <property type="match status" value="1"/>
</dbReference>
<evidence type="ECO:0000259" key="2">
    <source>
        <dbReference type="Pfam" id="PF22607"/>
    </source>
</evidence>
<name>A0AA40DBA4_9PEZI</name>
<dbReference type="Proteomes" id="UP001174997">
    <property type="component" value="Unassembled WGS sequence"/>
</dbReference>
<dbReference type="SUPFAM" id="SSF54373">
    <property type="entry name" value="FAD-linked reductases, C-terminal domain"/>
    <property type="match status" value="1"/>
</dbReference>
<dbReference type="InterPro" id="IPR054707">
    <property type="entry name" value="DhpH_subs-bd"/>
</dbReference>
<feature type="domain" description="2,6-dihydroxypyridine 3-monooxygenase substrate binding" evidence="2">
    <location>
        <begin position="199"/>
        <end position="328"/>
    </location>
</feature>
<evidence type="ECO:0000313" key="3">
    <source>
        <dbReference type="EMBL" id="KAK0667282.1"/>
    </source>
</evidence>
<dbReference type="AlphaFoldDB" id="A0AA40DBA4"/>
<evidence type="ECO:0000256" key="1">
    <source>
        <dbReference type="SAM" id="MobiDB-lite"/>
    </source>
</evidence>
<dbReference type="PANTHER" id="PTHR47469">
    <property type="entry name" value="MONOOXYGENASE-LIKE"/>
    <property type="match status" value="1"/>
</dbReference>
<protein>
    <submittedName>
        <fullName evidence="3">Zeaxanthin epoxidase, chloroplastic</fullName>
    </submittedName>
</protein>
<evidence type="ECO:0000313" key="4">
    <source>
        <dbReference type="Proteomes" id="UP001174997"/>
    </source>
</evidence>
<dbReference type="InterPro" id="IPR053212">
    <property type="entry name" value="DHP_3-monooxygenase"/>
</dbReference>
<feature type="compositionally biased region" description="Basic and acidic residues" evidence="1">
    <location>
        <begin position="126"/>
        <end position="136"/>
    </location>
</feature>
<dbReference type="InterPro" id="IPR036188">
    <property type="entry name" value="FAD/NAD-bd_sf"/>
</dbReference>
<dbReference type="Pfam" id="PF22607">
    <property type="entry name" value="FAD_binding-like"/>
    <property type="match status" value="1"/>
</dbReference>